<evidence type="ECO:0000256" key="5">
    <source>
        <dbReference type="ARBA" id="ARBA00022741"/>
    </source>
</evidence>
<gene>
    <name evidence="9" type="ORF">SAMN04488033_106138</name>
</gene>
<dbReference type="Gene3D" id="3.30.460.10">
    <property type="entry name" value="Beta Polymerase, domain 2"/>
    <property type="match status" value="1"/>
</dbReference>
<dbReference type="EMBL" id="FOOH01000006">
    <property type="protein sequence ID" value="SFF72572.1"/>
    <property type="molecule type" value="Genomic_DNA"/>
</dbReference>
<evidence type="ECO:0000256" key="2">
    <source>
        <dbReference type="ARBA" id="ARBA00022679"/>
    </source>
</evidence>
<reference evidence="10" key="1">
    <citation type="submission" date="2016-10" db="EMBL/GenBank/DDBJ databases">
        <authorList>
            <person name="Varghese N."/>
            <person name="Submissions S."/>
        </authorList>
    </citation>
    <scope>NUCLEOTIDE SEQUENCE [LARGE SCALE GENOMIC DNA]</scope>
    <source>
        <strain evidence="10">DSM 23515</strain>
    </source>
</reference>
<dbReference type="SUPFAM" id="SSF81301">
    <property type="entry name" value="Nucleotidyltransferase"/>
    <property type="match status" value="1"/>
</dbReference>
<keyword evidence="5" id="KW-0547">Nucleotide-binding</keyword>
<dbReference type="InterPro" id="IPR041633">
    <property type="entry name" value="Polbeta"/>
</dbReference>
<keyword evidence="6" id="KW-0067">ATP-binding</keyword>
<dbReference type="InterPro" id="IPR052038">
    <property type="entry name" value="Type-VII_TA_antitoxin"/>
</dbReference>
<dbReference type="Proteomes" id="UP000199116">
    <property type="component" value="Unassembled WGS sequence"/>
</dbReference>
<evidence type="ECO:0000259" key="8">
    <source>
        <dbReference type="Pfam" id="PF18765"/>
    </source>
</evidence>
<evidence type="ECO:0000256" key="4">
    <source>
        <dbReference type="ARBA" id="ARBA00022723"/>
    </source>
</evidence>
<dbReference type="GO" id="GO:0046872">
    <property type="term" value="F:metal ion binding"/>
    <property type="evidence" value="ECO:0007669"/>
    <property type="project" value="UniProtKB-KW"/>
</dbReference>
<evidence type="ECO:0000256" key="3">
    <source>
        <dbReference type="ARBA" id="ARBA00022695"/>
    </source>
</evidence>
<dbReference type="PANTHER" id="PTHR33571:SF12">
    <property type="entry name" value="BSL3053 PROTEIN"/>
    <property type="match status" value="1"/>
</dbReference>
<feature type="domain" description="Polymerase beta nucleotidyltransferase" evidence="8">
    <location>
        <begin position="10"/>
        <end position="95"/>
    </location>
</feature>
<evidence type="ECO:0000256" key="1">
    <source>
        <dbReference type="ARBA" id="ARBA00001946"/>
    </source>
</evidence>
<proteinExistence type="predicted"/>
<sequence length="100" mass="11892">MKEINQHIDQIKKLCDTNKVKSLFVFGSVVKDKLRPESDIDFVVDIDDQDPLSYSDKYFDLKFNLEKIFKRRIDLLELKAIKNKFLKQEIDQAKLHIYGE</sequence>
<dbReference type="GO" id="GO:0005524">
    <property type="term" value="F:ATP binding"/>
    <property type="evidence" value="ECO:0007669"/>
    <property type="project" value="UniProtKB-KW"/>
</dbReference>
<dbReference type="AlphaFoldDB" id="A0A1I2KZU6"/>
<dbReference type="InterPro" id="IPR043519">
    <property type="entry name" value="NT_sf"/>
</dbReference>
<name>A0A1I2KZU6_9FLAO</name>
<dbReference type="RefSeq" id="WP_093303694.1">
    <property type="nucleotide sequence ID" value="NZ_FOOH01000006.1"/>
</dbReference>
<comment type="cofactor">
    <cofactor evidence="1">
        <name>Mg(2+)</name>
        <dbReference type="ChEBI" id="CHEBI:18420"/>
    </cofactor>
</comment>
<dbReference type="GO" id="GO:0016779">
    <property type="term" value="F:nucleotidyltransferase activity"/>
    <property type="evidence" value="ECO:0007669"/>
    <property type="project" value="UniProtKB-KW"/>
</dbReference>
<keyword evidence="2" id="KW-0808">Transferase</keyword>
<keyword evidence="10" id="KW-1185">Reference proteome</keyword>
<organism evidence="9 10">
    <name type="scientific">Salegentibacter agarivorans</name>
    <dbReference type="NCBI Taxonomy" id="345907"/>
    <lineage>
        <taxon>Bacteria</taxon>
        <taxon>Pseudomonadati</taxon>
        <taxon>Bacteroidota</taxon>
        <taxon>Flavobacteriia</taxon>
        <taxon>Flavobacteriales</taxon>
        <taxon>Flavobacteriaceae</taxon>
        <taxon>Salegentibacter</taxon>
    </lineage>
</organism>
<dbReference type="PANTHER" id="PTHR33571">
    <property type="entry name" value="SSL8005 PROTEIN"/>
    <property type="match status" value="1"/>
</dbReference>
<accession>A0A1I2KZU6</accession>
<protein>
    <recommendedName>
        <fullName evidence="8">Polymerase beta nucleotidyltransferase domain-containing protein</fullName>
    </recommendedName>
</protein>
<keyword evidence="7" id="KW-0460">Magnesium</keyword>
<dbReference type="Pfam" id="PF18765">
    <property type="entry name" value="Polbeta"/>
    <property type="match status" value="1"/>
</dbReference>
<evidence type="ECO:0000256" key="6">
    <source>
        <dbReference type="ARBA" id="ARBA00022840"/>
    </source>
</evidence>
<keyword evidence="4" id="KW-0479">Metal-binding</keyword>
<evidence type="ECO:0000256" key="7">
    <source>
        <dbReference type="ARBA" id="ARBA00022842"/>
    </source>
</evidence>
<keyword evidence="3" id="KW-0548">Nucleotidyltransferase</keyword>
<evidence type="ECO:0000313" key="10">
    <source>
        <dbReference type="Proteomes" id="UP000199116"/>
    </source>
</evidence>
<evidence type="ECO:0000313" key="9">
    <source>
        <dbReference type="EMBL" id="SFF72572.1"/>
    </source>
</evidence>